<dbReference type="Pfam" id="PF01008">
    <property type="entry name" value="IF-2B"/>
    <property type="match status" value="1"/>
</dbReference>
<dbReference type="GO" id="GO:0005829">
    <property type="term" value="C:cytosol"/>
    <property type="evidence" value="ECO:0007669"/>
    <property type="project" value="UniProtKB-SubCell"/>
</dbReference>
<evidence type="ECO:0000256" key="7">
    <source>
        <dbReference type="ARBA" id="ARBA00044228"/>
    </source>
</evidence>
<comment type="subunit">
    <text evidence="8">Component of the translation initiation factor 2B (eIF2B) complex which is a heterodecamer of two sets of five different subunits: alpha, beta, gamma, delta and epsilon. Subunits alpha, beta and delta comprise a regulatory subcomplex and subunits epsilon and gamma comprise a catalytic subcomplex. Within the complex, the hexameric regulatory complex resides at the center, with the two heterodimeric catalytic subcomplexes bound on opposite sides.</text>
</comment>
<evidence type="ECO:0000313" key="11">
    <source>
        <dbReference type="Proteomes" id="UP000291343"/>
    </source>
</evidence>
<dbReference type="InParanoid" id="A0A482XH40"/>
<sequence>MEKVPKKPNRGAKLMKNFINKVKAGKFTSTSIITNRTVNILKDIIKESDWKNAQRLLVMIKTHGKNLEEALPVHASVGNMVRRVLKIIREEYTAARKNKQDELDPQDSLHKIVTSEGEIDDYSIVVPELKDAILDHISEFQTELETSSENIRNQAKEHIHSNEIILTLGRSKIVEQFLKKAAEDRKFEVIVVECAPFNNGSDMAASLSESNIETTLIPDSAVFAIMSRVNKVIIGTQTVMANGGLRAICGSHTAALAANHCSVPVIVLAPLYKFSPQFLCAYAHNTFNTFVSPEGVLDYKDGDLLSQVHVYNPVYDYVPPELVTLFISNTGGHAPSYVYRLLSELYHPDDYSL</sequence>
<keyword evidence="5" id="KW-0648">Protein biosynthesis</keyword>
<reference evidence="10 11" key="1">
    <citation type="journal article" date="2017" name="Gigascience">
        <title>Genome sequence of the small brown planthopper, Laodelphax striatellus.</title>
        <authorList>
            <person name="Zhu J."/>
            <person name="Jiang F."/>
            <person name="Wang X."/>
            <person name="Yang P."/>
            <person name="Bao Y."/>
            <person name="Zhao W."/>
            <person name="Wang W."/>
            <person name="Lu H."/>
            <person name="Wang Q."/>
            <person name="Cui N."/>
            <person name="Li J."/>
            <person name="Chen X."/>
            <person name="Luo L."/>
            <person name="Yu J."/>
            <person name="Kang L."/>
            <person name="Cui F."/>
        </authorList>
    </citation>
    <scope>NUCLEOTIDE SEQUENCE [LARGE SCALE GENOMIC DNA]</scope>
    <source>
        <strain evidence="10">Lst14</strain>
    </source>
</reference>
<dbReference type="PANTHER" id="PTHR45859">
    <property type="entry name" value="TRANSLATION INITIATION FACTOR EIF-2B SUBUNIT BETA"/>
    <property type="match status" value="1"/>
</dbReference>
<accession>A0A482XH40</accession>
<keyword evidence="4" id="KW-0396">Initiation factor</keyword>
<dbReference type="InterPro" id="IPR000649">
    <property type="entry name" value="IF-2B-related"/>
</dbReference>
<dbReference type="GO" id="GO:0005851">
    <property type="term" value="C:eukaryotic translation initiation factor 2B complex"/>
    <property type="evidence" value="ECO:0007669"/>
    <property type="project" value="TreeGrafter"/>
</dbReference>
<dbReference type="PANTHER" id="PTHR45859:SF1">
    <property type="entry name" value="TRANSLATION INITIATION FACTOR EIF-2B SUBUNIT BETA"/>
    <property type="match status" value="1"/>
</dbReference>
<dbReference type="OrthoDB" id="269919at2759"/>
<keyword evidence="11" id="KW-1185">Reference proteome</keyword>
<protein>
    <recommendedName>
        <fullName evidence="6">Translation initiation factor eIF2B subunit beta</fullName>
    </recommendedName>
    <alternativeName>
        <fullName evidence="7">eIF2B GDP-GTP exchange factor subunit beta</fullName>
    </alternativeName>
</protein>
<name>A0A482XH40_LAOST</name>
<dbReference type="SUPFAM" id="SSF100950">
    <property type="entry name" value="NagB/RpiA/CoA transferase-like"/>
    <property type="match status" value="1"/>
</dbReference>
<evidence type="ECO:0000256" key="2">
    <source>
        <dbReference type="ARBA" id="ARBA00007251"/>
    </source>
</evidence>
<gene>
    <name evidence="10" type="ORF">LSTR_LSTR001978</name>
</gene>
<evidence type="ECO:0000256" key="4">
    <source>
        <dbReference type="ARBA" id="ARBA00022540"/>
    </source>
</evidence>
<evidence type="ECO:0000256" key="8">
    <source>
        <dbReference type="ARBA" id="ARBA00046432"/>
    </source>
</evidence>
<dbReference type="GO" id="GO:0005085">
    <property type="term" value="F:guanyl-nucleotide exchange factor activity"/>
    <property type="evidence" value="ECO:0007669"/>
    <property type="project" value="TreeGrafter"/>
</dbReference>
<dbReference type="GO" id="GO:0003743">
    <property type="term" value="F:translation initiation factor activity"/>
    <property type="evidence" value="ECO:0007669"/>
    <property type="project" value="UniProtKB-KW"/>
</dbReference>
<dbReference type="STRING" id="195883.A0A482XH40"/>
<evidence type="ECO:0000256" key="9">
    <source>
        <dbReference type="RuleBase" id="RU003814"/>
    </source>
</evidence>
<evidence type="ECO:0000313" key="10">
    <source>
        <dbReference type="EMBL" id="RZF45017.1"/>
    </source>
</evidence>
<dbReference type="InterPro" id="IPR037171">
    <property type="entry name" value="NagB/RpiA_transferase-like"/>
</dbReference>
<dbReference type="Proteomes" id="UP000291343">
    <property type="component" value="Unassembled WGS sequence"/>
</dbReference>
<evidence type="ECO:0000256" key="6">
    <source>
        <dbReference type="ARBA" id="ARBA00044122"/>
    </source>
</evidence>
<dbReference type="AlphaFoldDB" id="A0A482XH40"/>
<dbReference type="FunCoup" id="A0A482XH40">
    <property type="interactions" value="836"/>
</dbReference>
<organism evidence="10 11">
    <name type="scientific">Laodelphax striatellus</name>
    <name type="common">Small brown planthopper</name>
    <name type="synonym">Delphax striatella</name>
    <dbReference type="NCBI Taxonomy" id="195883"/>
    <lineage>
        <taxon>Eukaryota</taxon>
        <taxon>Metazoa</taxon>
        <taxon>Ecdysozoa</taxon>
        <taxon>Arthropoda</taxon>
        <taxon>Hexapoda</taxon>
        <taxon>Insecta</taxon>
        <taxon>Pterygota</taxon>
        <taxon>Neoptera</taxon>
        <taxon>Paraneoptera</taxon>
        <taxon>Hemiptera</taxon>
        <taxon>Auchenorrhyncha</taxon>
        <taxon>Fulgoroidea</taxon>
        <taxon>Delphacidae</taxon>
        <taxon>Criomorphinae</taxon>
        <taxon>Laodelphax</taxon>
    </lineage>
</organism>
<proteinExistence type="inferred from homology"/>
<evidence type="ECO:0000256" key="3">
    <source>
        <dbReference type="ARBA" id="ARBA00022490"/>
    </source>
</evidence>
<dbReference type="FunFam" id="3.40.50.10470:FF:000009">
    <property type="entry name" value="Translation initiation factor eIF2B subunit"/>
    <property type="match status" value="1"/>
</dbReference>
<dbReference type="InterPro" id="IPR051855">
    <property type="entry name" value="eIF2B_beta_subunit"/>
</dbReference>
<dbReference type="EMBL" id="QKKF02010000">
    <property type="protein sequence ID" value="RZF45017.1"/>
    <property type="molecule type" value="Genomic_DNA"/>
</dbReference>
<dbReference type="SMR" id="A0A482XH40"/>
<keyword evidence="3" id="KW-0963">Cytoplasm</keyword>
<comment type="similarity">
    <text evidence="2 9">Belongs to the eIF-2B alpha/beta/delta subunits family.</text>
</comment>
<evidence type="ECO:0000256" key="5">
    <source>
        <dbReference type="ARBA" id="ARBA00022917"/>
    </source>
</evidence>
<dbReference type="Gene3D" id="3.40.50.10470">
    <property type="entry name" value="Translation initiation factor eif-2b, domain 2"/>
    <property type="match status" value="1"/>
</dbReference>
<comment type="subcellular location">
    <subcellularLocation>
        <location evidence="1">Cytoplasm</location>
        <location evidence="1">Cytosol</location>
    </subcellularLocation>
</comment>
<comment type="caution">
    <text evidence="10">The sequence shown here is derived from an EMBL/GenBank/DDBJ whole genome shotgun (WGS) entry which is preliminary data.</text>
</comment>
<evidence type="ECO:0000256" key="1">
    <source>
        <dbReference type="ARBA" id="ARBA00004514"/>
    </source>
</evidence>
<dbReference type="InterPro" id="IPR042529">
    <property type="entry name" value="IF_2B-like_C"/>
</dbReference>